<evidence type="ECO:0000256" key="2">
    <source>
        <dbReference type="ARBA" id="ARBA00023125"/>
    </source>
</evidence>
<dbReference type="PRINTS" id="PR00455">
    <property type="entry name" value="HTHTETR"/>
</dbReference>
<dbReference type="SUPFAM" id="SSF46689">
    <property type="entry name" value="Homeodomain-like"/>
    <property type="match status" value="1"/>
</dbReference>
<dbReference type="Gene3D" id="1.10.357.10">
    <property type="entry name" value="Tetracycline Repressor, domain 2"/>
    <property type="match status" value="1"/>
</dbReference>
<evidence type="ECO:0000313" key="6">
    <source>
        <dbReference type="EMBL" id="TDQ43118.1"/>
    </source>
</evidence>
<gene>
    <name evidence="6" type="ORF">DFR43_10860</name>
</gene>
<dbReference type="Pfam" id="PF13305">
    <property type="entry name" value="TetR_C_33"/>
    <property type="match status" value="1"/>
</dbReference>
<evidence type="ECO:0000256" key="4">
    <source>
        <dbReference type="PROSITE-ProRule" id="PRU00335"/>
    </source>
</evidence>
<dbReference type="InterPro" id="IPR001647">
    <property type="entry name" value="HTH_TetR"/>
</dbReference>
<protein>
    <submittedName>
        <fullName evidence="6">TetR family transcriptional regulator</fullName>
    </submittedName>
</protein>
<keyword evidence="3" id="KW-0804">Transcription</keyword>
<dbReference type="GO" id="GO:0000976">
    <property type="term" value="F:transcription cis-regulatory region binding"/>
    <property type="evidence" value="ECO:0007669"/>
    <property type="project" value="TreeGrafter"/>
</dbReference>
<feature type="DNA-binding region" description="H-T-H motif" evidence="4">
    <location>
        <begin position="37"/>
        <end position="56"/>
    </location>
</feature>
<dbReference type="InterPro" id="IPR009057">
    <property type="entry name" value="Homeodomain-like_sf"/>
</dbReference>
<keyword evidence="1" id="KW-0805">Transcription regulation</keyword>
<dbReference type="PANTHER" id="PTHR30055:SF220">
    <property type="entry name" value="TETR-FAMILY REGULATORY PROTEIN"/>
    <property type="match status" value="1"/>
</dbReference>
<dbReference type="PROSITE" id="PS50977">
    <property type="entry name" value="HTH_TETR_2"/>
    <property type="match status" value="1"/>
</dbReference>
<dbReference type="GO" id="GO:0003700">
    <property type="term" value="F:DNA-binding transcription factor activity"/>
    <property type="evidence" value="ECO:0007669"/>
    <property type="project" value="TreeGrafter"/>
</dbReference>
<dbReference type="InterPro" id="IPR025996">
    <property type="entry name" value="MT1864/Rv1816-like_C"/>
</dbReference>
<dbReference type="InterPro" id="IPR036271">
    <property type="entry name" value="Tet_transcr_reg_TetR-rel_C_sf"/>
</dbReference>
<dbReference type="OrthoDB" id="5293556at2"/>
<evidence type="ECO:0000256" key="3">
    <source>
        <dbReference type="ARBA" id="ARBA00023163"/>
    </source>
</evidence>
<dbReference type="PANTHER" id="PTHR30055">
    <property type="entry name" value="HTH-TYPE TRANSCRIPTIONAL REGULATOR RUTR"/>
    <property type="match status" value="1"/>
</dbReference>
<name>A0A4R6U955_9BURK</name>
<dbReference type="AlphaFoldDB" id="A0A4R6U955"/>
<proteinExistence type="predicted"/>
<evidence type="ECO:0000256" key="1">
    <source>
        <dbReference type="ARBA" id="ARBA00023015"/>
    </source>
</evidence>
<evidence type="ECO:0000313" key="7">
    <source>
        <dbReference type="Proteomes" id="UP000295510"/>
    </source>
</evidence>
<dbReference type="RefSeq" id="WP_133597472.1">
    <property type="nucleotide sequence ID" value="NZ_SNYL01000008.1"/>
</dbReference>
<dbReference type="Proteomes" id="UP000295510">
    <property type="component" value="Unassembled WGS sequence"/>
</dbReference>
<feature type="domain" description="HTH tetR-type" evidence="5">
    <location>
        <begin position="14"/>
        <end position="74"/>
    </location>
</feature>
<dbReference type="SUPFAM" id="SSF48498">
    <property type="entry name" value="Tetracyclin repressor-like, C-terminal domain"/>
    <property type="match status" value="1"/>
</dbReference>
<dbReference type="Pfam" id="PF00440">
    <property type="entry name" value="TetR_N"/>
    <property type="match status" value="1"/>
</dbReference>
<accession>A0A4R6U955</accession>
<dbReference type="EMBL" id="SNYL01000008">
    <property type="protein sequence ID" value="TDQ43118.1"/>
    <property type="molecule type" value="Genomic_DNA"/>
</dbReference>
<organism evidence="6 7">
    <name type="scientific">Tepidicella xavieri</name>
    <dbReference type="NCBI Taxonomy" id="360241"/>
    <lineage>
        <taxon>Bacteria</taxon>
        <taxon>Pseudomonadati</taxon>
        <taxon>Pseudomonadota</taxon>
        <taxon>Betaproteobacteria</taxon>
        <taxon>Burkholderiales</taxon>
        <taxon>Tepidicella</taxon>
    </lineage>
</organism>
<reference evidence="6 7" key="1">
    <citation type="submission" date="2019-03" db="EMBL/GenBank/DDBJ databases">
        <title>Genomic Encyclopedia of Type Strains, Phase IV (KMG-IV): sequencing the most valuable type-strain genomes for metagenomic binning, comparative biology and taxonomic classification.</title>
        <authorList>
            <person name="Goeker M."/>
        </authorList>
    </citation>
    <scope>NUCLEOTIDE SEQUENCE [LARGE SCALE GENOMIC DNA]</scope>
    <source>
        <strain evidence="6 7">DSM 19605</strain>
    </source>
</reference>
<comment type="caution">
    <text evidence="6">The sequence shown here is derived from an EMBL/GenBank/DDBJ whole genome shotgun (WGS) entry which is preliminary data.</text>
</comment>
<evidence type="ECO:0000259" key="5">
    <source>
        <dbReference type="PROSITE" id="PS50977"/>
    </source>
</evidence>
<sequence length="200" mass="21636">MSSLVTNKRAYHHGNLRQALLDAALRLLAEVPAAKLSLRELARSAQVSHAAPYHYFPDREALIRAAGVESMRRLLQAQHRAVAESHGPRQRLLALGLAYMRFAAQEPHCFALVFDPQYCSPGEPSEEMAPLIAENERLLADCVNQARTAGVLPPVPAQHLATGFWGAVHGLAQLTMAGHIDLPAAEAALDALLAATPHPQ</sequence>
<keyword evidence="7" id="KW-1185">Reference proteome</keyword>
<dbReference type="InterPro" id="IPR050109">
    <property type="entry name" value="HTH-type_TetR-like_transc_reg"/>
</dbReference>
<keyword evidence="2 4" id="KW-0238">DNA-binding</keyword>